<gene>
    <name evidence="3" type="ORF">GCM10008917_21230</name>
</gene>
<feature type="domain" description="DUF218" evidence="2">
    <location>
        <begin position="98"/>
        <end position="239"/>
    </location>
</feature>
<keyword evidence="1" id="KW-1133">Transmembrane helix</keyword>
<feature type="transmembrane region" description="Helical" evidence="1">
    <location>
        <begin position="29"/>
        <end position="49"/>
    </location>
</feature>
<protein>
    <recommendedName>
        <fullName evidence="2">DUF218 domain-containing protein</fullName>
    </recommendedName>
</protein>
<keyword evidence="4" id="KW-1185">Reference proteome</keyword>
<dbReference type="Gene3D" id="3.40.50.620">
    <property type="entry name" value="HUPs"/>
    <property type="match status" value="1"/>
</dbReference>
<dbReference type="PANTHER" id="PTHR30336">
    <property type="entry name" value="INNER MEMBRANE PROTEIN, PROBABLE PERMEASE"/>
    <property type="match status" value="1"/>
</dbReference>
<sequence>MRKLYLSLAIIVFSLFTFLIKGVNFFTVFILFSIYAICFSIILNNTVNIKNKKYLNLILKIYNTILIIFIVSFIFIESILIININQFKEVKDIENLKYIIVLGAGLDGYKVGKTLQSRLDKAVEYYKLNPNAKIIVSGGQGKDEMISEAVAMKRYLIENGVNENKIIKEDKATTTLENLKFSKDILKNRKDEKTKVLIVTNEFHLTRSMIIANILGVENEGLASQTPMKIRINYLIREYPTMIIDLIRTSFYSLTN</sequence>
<dbReference type="InterPro" id="IPR003848">
    <property type="entry name" value="DUF218"/>
</dbReference>
<name>A0ABP3XJ30_9FIRM</name>
<dbReference type="RefSeq" id="WP_346045771.1">
    <property type="nucleotide sequence ID" value="NZ_BAAACP010000013.1"/>
</dbReference>
<proteinExistence type="predicted"/>
<dbReference type="CDD" id="cd06259">
    <property type="entry name" value="YdcF-like"/>
    <property type="match status" value="1"/>
</dbReference>
<reference evidence="4" key="1">
    <citation type="journal article" date="2019" name="Int. J. Syst. Evol. Microbiol.">
        <title>The Global Catalogue of Microorganisms (GCM) 10K type strain sequencing project: providing services to taxonomists for standard genome sequencing and annotation.</title>
        <authorList>
            <consortium name="The Broad Institute Genomics Platform"/>
            <consortium name="The Broad Institute Genome Sequencing Center for Infectious Disease"/>
            <person name="Wu L."/>
            <person name="Ma J."/>
        </authorList>
    </citation>
    <scope>NUCLEOTIDE SEQUENCE [LARGE SCALE GENOMIC DNA]</scope>
    <source>
        <strain evidence="4">JCM 6486</strain>
    </source>
</reference>
<feature type="transmembrane region" description="Helical" evidence="1">
    <location>
        <begin position="5"/>
        <end position="23"/>
    </location>
</feature>
<evidence type="ECO:0000313" key="4">
    <source>
        <dbReference type="Proteomes" id="UP001400965"/>
    </source>
</evidence>
<evidence type="ECO:0000259" key="2">
    <source>
        <dbReference type="Pfam" id="PF02698"/>
    </source>
</evidence>
<dbReference type="InterPro" id="IPR051599">
    <property type="entry name" value="Cell_Envelope_Assoc"/>
</dbReference>
<dbReference type="PANTHER" id="PTHR30336:SF4">
    <property type="entry name" value="ENVELOPE BIOGENESIS FACTOR ELYC"/>
    <property type="match status" value="1"/>
</dbReference>
<evidence type="ECO:0000313" key="3">
    <source>
        <dbReference type="EMBL" id="GAA0865118.1"/>
    </source>
</evidence>
<evidence type="ECO:0000256" key="1">
    <source>
        <dbReference type="SAM" id="Phobius"/>
    </source>
</evidence>
<keyword evidence="1" id="KW-0812">Transmembrane</keyword>
<dbReference type="InterPro" id="IPR014729">
    <property type="entry name" value="Rossmann-like_a/b/a_fold"/>
</dbReference>
<dbReference type="Proteomes" id="UP001400965">
    <property type="component" value="Unassembled WGS sequence"/>
</dbReference>
<organism evidence="3 4">
    <name type="scientific">Paraclostridium tenue</name>
    <dbReference type="NCBI Taxonomy" id="1737"/>
    <lineage>
        <taxon>Bacteria</taxon>
        <taxon>Bacillati</taxon>
        <taxon>Bacillota</taxon>
        <taxon>Clostridia</taxon>
        <taxon>Peptostreptococcales</taxon>
        <taxon>Peptostreptococcaceae</taxon>
        <taxon>Paraclostridium</taxon>
    </lineage>
</organism>
<keyword evidence="1" id="KW-0472">Membrane</keyword>
<dbReference type="EMBL" id="BAAACP010000013">
    <property type="protein sequence ID" value="GAA0865118.1"/>
    <property type="molecule type" value="Genomic_DNA"/>
</dbReference>
<comment type="caution">
    <text evidence="3">The sequence shown here is derived from an EMBL/GenBank/DDBJ whole genome shotgun (WGS) entry which is preliminary data.</text>
</comment>
<accession>A0ABP3XJ30</accession>
<dbReference type="Pfam" id="PF02698">
    <property type="entry name" value="DUF218"/>
    <property type="match status" value="1"/>
</dbReference>
<feature type="transmembrane region" description="Helical" evidence="1">
    <location>
        <begin position="61"/>
        <end position="82"/>
    </location>
</feature>